<dbReference type="SUPFAM" id="SSF46689">
    <property type="entry name" value="Homeodomain-like"/>
    <property type="match status" value="1"/>
</dbReference>
<evidence type="ECO:0000259" key="6">
    <source>
        <dbReference type="PROSITE" id="PS50977"/>
    </source>
</evidence>
<dbReference type="KEGG" id="vff:VITFI_CDS3418"/>
<dbReference type="Gene3D" id="1.10.357.10">
    <property type="entry name" value="Tetracycline Repressor, domain 2"/>
    <property type="match status" value="1"/>
</dbReference>
<protein>
    <submittedName>
        <fullName evidence="7">TetR family transcriptional regulator</fullName>
    </submittedName>
</protein>
<sequence>MARKRSPGYDDQREMILTRAAELFARHGYPGTSMNQVAEACGLSKPTLYHYYRDKYTLLVNIAEGHVARLEAQVLDVTQAGLPPEARVRELIRRFVAEYADAQHAHRVLTEDVRFLEEADRQRILDCERRLVHAFASALAEFRPELGVDHLTKPLTMLLFVMINWMFTWLRPDGQLDYERMAPIVADLFFGGVPAVQASVAPSPQPLSHEGRGALLHGGASQAFSPSPLVGEGRGEGAAPPSPNPPFTQSP</sequence>
<dbReference type="Pfam" id="PF00440">
    <property type="entry name" value="TetR_N"/>
    <property type="match status" value="1"/>
</dbReference>
<feature type="DNA-binding region" description="H-T-H motif" evidence="4">
    <location>
        <begin position="33"/>
        <end position="52"/>
    </location>
</feature>
<keyword evidence="7" id="KW-0614">Plasmid</keyword>
<keyword evidence="8" id="KW-1185">Reference proteome</keyword>
<dbReference type="AlphaFoldDB" id="A0A221KJP6"/>
<organism evidence="7 8">
    <name type="scientific">Vitreoscilla filiformis</name>
    <dbReference type="NCBI Taxonomy" id="63"/>
    <lineage>
        <taxon>Bacteria</taxon>
        <taxon>Pseudomonadati</taxon>
        <taxon>Pseudomonadota</taxon>
        <taxon>Betaproteobacteria</taxon>
        <taxon>Neisseriales</taxon>
        <taxon>Neisseriaceae</taxon>
        <taxon>Vitreoscilla</taxon>
    </lineage>
</organism>
<feature type="compositionally biased region" description="Pro residues" evidence="5">
    <location>
        <begin position="240"/>
        <end position="251"/>
    </location>
</feature>
<dbReference type="PRINTS" id="PR00455">
    <property type="entry name" value="HTHTETR"/>
</dbReference>
<dbReference type="PROSITE" id="PS50977">
    <property type="entry name" value="HTH_TETR_2"/>
    <property type="match status" value="1"/>
</dbReference>
<feature type="region of interest" description="Disordered" evidence="5">
    <location>
        <begin position="200"/>
        <end position="251"/>
    </location>
</feature>
<dbReference type="SUPFAM" id="SSF48498">
    <property type="entry name" value="Tetracyclin repressor-like, C-terminal domain"/>
    <property type="match status" value="1"/>
</dbReference>
<evidence type="ECO:0000256" key="3">
    <source>
        <dbReference type="ARBA" id="ARBA00023163"/>
    </source>
</evidence>
<dbReference type="InterPro" id="IPR009057">
    <property type="entry name" value="Homeodomain-like_sf"/>
</dbReference>
<evidence type="ECO:0000313" key="7">
    <source>
        <dbReference type="EMBL" id="ASM79195.1"/>
    </source>
</evidence>
<dbReference type="Pfam" id="PF17932">
    <property type="entry name" value="TetR_C_24"/>
    <property type="match status" value="1"/>
</dbReference>
<proteinExistence type="predicted"/>
<reference evidence="7 8" key="1">
    <citation type="submission" date="2017-07" db="EMBL/GenBank/DDBJ databases">
        <title>Complete Genome Sequence of the cosmetic ferment Vitreoscilla filiformis (ATCC15551).</title>
        <authorList>
            <person name="Contreras S."/>
            <person name="Sagory-Zalkind P."/>
            <person name="Blanquart H."/>
            <person name="Iltis A."/>
            <person name="Morand S.C."/>
        </authorList>
    </citation>
    <scope>NUCLEOTIDE SEQUENCE [LARGE SCALE GENOMIC DNA]</scope>
    <source>
        <strain evidence="7 8">ATCC 15551</strain>
        <plasmid evidence="8">Plasmid pvf1</plasmid>
    </source>
</reference>
<dbReference type="EMBL" id="CP022424">
    <property type="protein sequence ID" value="ASM79195.1"/>
    <property type="molecule type" value="Genomic_DNA"/>
</dbReference>
<keyword evidence="3" id="KW-0804">Transcription</keyword>
<dbReference type="Proteomes" id="UP000199729">
    <property type="component" value="Plasmid pVF1"/>
</dbReference>
<feature type="domain" description="HTH tetR-type" evidence="6">
    <location>
        <begin position="10"/>
        <end position="70"/>
    </location>
</feature>
<dbReference type="PANTHER" id="PTHR30055">
    <property type="entry name" value="HTH-TYPE TRANSCRIPTIONAL REGULATOR RUTR"/>
    <property type="match status" value="1"/>
</dbReference>
<keyword evidence="1" id="KW-0805">Transcription regulation</keyword>
<accession>A0A221KJP6</accession>
<keyword evidence="2 4" id="KW-0238">DNA-binding</keyword>
<dbReference type="InterPro" id="IPR036271">
    <property type="entry name" value="Tet_transcr_reg_TetR-rel_C_sf"/>
</dbReference>
<evidence type="ECO:0000313" key="8">
    <source>
        <dbReference type="Proteomes" id="UP000199729"/>
    </source>
</evidence>
<dbReference type="InterPro" id="IPR041490">
    <property type="entry name" value="KstR2_TetR_C"/>
</dbReference>
<evidence type="ECO:0000256" key="1">
    <source>
        <dbReference type="ARBA" id="ARBA00023015"/>
    </source>
</evidence>
<evidence type="ECO:0000256" key="4">
    <source>
        <dbReference type="PROSITE-ProRule" id="PRU00335"/>
    </source>
</evidence>
<geneLocation type="plasmid" evidence="8">
    <name>pvf1</name>
</geneLocation>
<name>A0A221KJP6_VITFI</name>
<dbReference type="OrthoDB" id="5293556at2"/>
<evidence type="ECO:0000256" key="5">
    <source>
        <dbReference type="SAM" id="MobiDB-lite"/>
    </source>
</evidence>
<gene>
    <name evidence="7" type="ORF">VITFI_CDS3418</name>
</gene>
<dbReference type="InterPro" id="IPR001647">
    <property type="entry name" value="HTH_TetR"/>
</dbReference>
<dbReference type="InterPro" id="IPR050109">
    <property type="entry name" value="HTH-type_TetR-like_transc_reg"/>
</dbReference>
<dbReference type="GO" id="GO:0000976">
    <property type="term" value="F:transcription cis-regulatory region binding"/>
    <property type="evidence" value="ECO:0007669"/>
    <property type="project" value="TreeGrafter"/>
</dbReference>
<dbReference type="GO" id="GO:0003700">
    <property type="term" value="F:DNA-binding transcription factor activity"/>
    <property type="evidence" value="ECO:0007669"/>
    <property type="project" value="TreeGrafter"/>
</dbReference>
<dbReference type="Gene3D" id="1.10.10.60">
    <property type="entry name" value="Homeodomain-like"/>
    <property type="match status" value="1"/>
</dbReference>
<evidence type="ECO:0000256" key="2">
    <source>
        <dbReference type="ARBA" id="ARBA00023125"/>
    </source>
</evidence>
<dbReference type="PANTHER" id="PTHR30055:SF234">
    <property type="entry name" value="HTH-TYPE TRANSCRIPTIONAL REGULATOR BETI"/>
    <property type="match status" value="1"/>
</dbReference>